<dbReference type="PROSITE" id="PS00211">
    <property type="entry name" value="ABC_TRANSPORTER_1"/>
    <property type="match status" value="1"/>
</dbReference>
<dbReference type="GO" id="GO:0042626">
    <property type="term" value="F:ATPase-coupled transmembrane transporter activity"/>
    <property type="evidence" value="ECO:0007669"/>
    <property type="project" value="TreeGrafter"/>
</dbReference>
<dbReference type="GO" id="GO:0005524">
    <property type="term" value="F:ATP binding"/>
    <property type="evidence" value="ECO:0007669"/>
    <property type="project" value="UniProtKB-UniRule"/>
</dbReference>
<dbReference type="KEGG" id="gah:GAH_01426"/>
<evidence type="ECO:0000313" key="13">
    <source>
        <dbReference type="Proteomes" id="UP000034723"/>
    </source>
</evidence>
<keyword evidence="8 10" id="KW-0472">Membrane</keyword>
<evidence type="ECO:0000259" key="11">
    <source>
        <dbReference type="PROSITE" id="PS50893"/>
    </source>
</evidence>
<evidence type="ECO:0000256" key="4">
    <source>
        <dbReference type="ARBA" id="ARBA00022475"/>
    </source>
</evidence>
<evidence type="ECO:0000256" key="8">
    <source>
        <dbReference type="ARBA" id="ARBA00023136"/>
    </source>
</evidence>
<dbReference type="Pfam" id="PF00005">
    <property type="entry name" value="ABC_tran"/>
    <property type="match status" value="1"/>
</dbReference>
<keyword evidence="7" id="KW-1278">Translocase</keyword>
<dbReference type="SUPFAM" id="SSF52540">
    <property type="entry name" value="P-loop containing nucleoside triphosphate hydrolases"/>
    <property type="match status" value="1"/>
</dbReference>
<name>A0A0F7IFK3_9EURY</name>
<evidence type="ECO:0000256" key="3">
    <source>
        <dbReference type="ARBA" id="ARBA00022448"/>
    </source>
</evidence>
<evidence type="ECO:0000256" key="2">
    <source>
        <dbReference type="ARBA" id="ARBA00005417"/>
    </source>
</evidence>
<dbReference type="GO" id="GO:0006824">
    <property type="term" value="P:cobalt ion transport"/>
    <property type="evidence" value="ECO:0007669"/>
    <property type="project" value="InterPro"/>
</dbReference>
<evidence type="ECO:0000256" key="6">
    <source>
        <dbReference type="ARBA" id="ARBA00022840"/>
    </source>
</evidence>
<keyword evidence="5 10" id="KW-0547">Nucleotide-binding</keyword>
<comment type="similarity">
    <text evidence="2 10">Belongs to the ABC transporter superfamily.</text>
</comment>
<dbReference type="AlphaFoldDB" id="A0A0F7IFK3"/>
<dbReference type="STRING" id="113653.GAH_01426"/>
<keyword evidence="13" id="KW-1185">Reference proteome</keyword>
<evidence type="ECO:0000256" key="1">
    <source>
        <dbReference type="ARBA" id="ARBA00004202"/>
    </source>
</evidence>
<organism evidence="12 13">
    <name type="scientific">Geoglobus ahangari</name>
    <dbReference type="NCBI Taxonomy" id="113653"/>
    <lineage>
        <taxon>Archaea</taxon>
        <taxon>Methanobacteriati</taxon>
        <taxon>Methanobacteriota</taxon>
        <taxon>Archaeoglobi</taxon>
        <taxon>Archaeoglobales</taxon>
        <taxon>Archaeoglobaceae</taxon>
        <taxon>Geoglobus</taxon>
    </lineage>
</organism>
<dbReference type="InterPro" id="IPR005876">
    <property type="entry name" value="Co_trans_ATP-bd"/>
</dbReference>
<dbReference type="OrthoDB" id="18209at2157"/>
<dbReference type="Proteomes" id="UP000034723">
    <property type="component" value="Chromosome"/>
</dbReference>
<dbReference type="GO" id="GO:0016887">
    <property type="term" value="F:ATP hydrolysis activity"/>
    <property type="evidence" value="ECO:0007669"/>
    <property type="project" value="InterPro"/>
</dbReference>
<dbReference type="FunFam" id="3.40.50.300:FF:000224">
    <property type="entry name" value="Energy-coupling factor transporter ATP-binding protein EcfA"/>
    <property type="match status" value="1"/>
</dbReference>
<dbReference type="SMART" id="SM00382">
    <property type="entry name" value="AAA"/>
    <property type="match status" value="1"/>
</dbReference>
<dbReference type="PROSITE" id="PS50893">
    <property type="entry name" value="ABC_TRANSPORTER_2"/>
    <property type="match status" value="1"/>
</dbReference>
<evidence type="ECO:0000313" key="12">
    <source>
        <dbReference type="EMBL" id="AKG91280.1"/>
    </source>
</evidence>
<proteinExistence type="inferred from homology"/>
<comment type="function">
    <text evidence="9">Probably part of an ABC transporter complex. Responsible for energy coupling to the transport system.</text>
</comment>
<dbReference type="InterPro" id="IPR017871">
    <property type="entry name" value="ABC_transporter-like_CS"/>
</dbReference>
<comment type="function">
    <text evidence="10">Part of an ABC transporter complex. Responsible for energy coupling to the transport system.</text>
</comment>
<reference evidence="12 13" key="1">
    <citation type="submission" date="2015-04" db="EMBL/GenBank/DDBJ databases">
        <title>The complete genome sequence of the hyperthermophilic, obligate iron-reducing archaeon Geoglobus ahangari strain 234T.</title>
        <authorList>
            <person name="Manzella M.P."/>
            <person name="Holmes D.E."/>
            <person name="Rocheleau J.M."/>
            <person name="Chung A."/>
            <person name="Reguera G."/>
            <person name="Kashefi K."/>
        </authorList>
    </citation>
    <scope>NUCLEOTIDE SEQUENCE [LARGE SCALE GENOMIC DNA]</scope>
    <source>
        <strain evidence="12 13">234</strain>
    </source>
</reference>
<dbReference type="InterPro" id="IPR003439">
    <property type="entry name" value="ABC_transporter-like_ATP-bd"/>
</dbReference>
<evidence type="ECO:0000256" key="10">
    <source>
        <dbReference type="RuleBase" id="RU364103"/>
    </source>
</evidence>
<dbReference type="PANTHER" id="PTHR43553">
    <property type="entry name" value="HEAVY METAL TRANSPORTER"/>
    <property type="match status" value="1"/>
</dbReference>
<dbReference type="InterPro" id="IPR003593">
    <property type="entry name" value="AAA+_ATPase"/>
</dbReference>
<evidence type="ECO:0000256" key="7">
    <source>
        <dbReference type="ARBA" id="ARBA00022967"/>
    </source>
</evidence>
<gene>
    <name evidence="12" type="ORF">GAH_01426</name>
</gene>
<evidence type="ECO:0000256" key="9">
    <source>
        <dbReference type="ARBA" id="ARBA00025157"/>
    </source>
</evidence>
<comment type="subcellular location">
    <subcellularLocation>
        <location evidence="1 10">Cell membrane</location>
        <topology evidence="1 10">Peripheral membrane protein</topology>
    </subcellularLocation>
</comment>
<dbReference type="InterPro" id="IPR027417">
    <property type="entry name" value="P-loop_NTPase"/>
</dbReference>
<keyword evidence="3 10" id="KW-0813">Transport</keyword>
<keyword evidence="4 10" id="KW-1003">Cell membrane</keyword>
<keyword evidence="6 10" id="KW-0067">ATP-binding</keyword>
<dbReference type="GO" id="GO:0043190">
    <property type="term" value="C:ATP-binding cassette (ABC) transporter complex"/>
    <property type="evidence" value="ECO:0007669"/>
    <property type="project" value="TreeGrafter"/>
</dbReference>
<dbReference type="InParanoid" id="A0A0F7IFK3"/>
<dbReference type="HOGENOM" id="CLU_000604_13_2_2"/>
<evidence type="ECO:0000256" key="5">
    <source>
        <dbReference type="ARBA" id="ARBA00022741"/>
    </source>
</evidence>
<dbReference type="PANTHER" id="PTHR43553:SF24">
    <property type="entry name" value="ENERGY-COUPLING FACTOR TRANSPORTER ATP-BINDING PROTEIN ECFA1"/>
    <property type="match status" value="1"/>
</dbReference>
<dbReference type="Gene3D" id="3.40.50.300">
    <property type="entry name" value="P-loop containing nucleotide triphosphate hydrolases"/>
    <property type="match status" value="1"/>
</dbReference>
<dbReference type="CDD" id="cd03225">
    <property type="entry name" value="ABC_cobalt_CbiO_domain1"/>
    <property type="match status" value="1"/>
</dbReference>
<sequence>MIETVDLWFSYRDREVLRGVNFLAEKGEVTVLLGRNGAGKSTLLMHLNGLLKPKRGEVRVDGKRVDYSRKGLIELRKRVAFVFQNPDDQIIAPTVWQEVAFGPQNVGEYDESAVSEVLKEMGLDGYESRLCNTLSGGEKKRLTIASVLAMNPDYIIMDEPTAGLDGFGLRDMVEVVRKLRNDGKSLIISTHDLDFAMEVADRFVILDGGRIVFEGEHLDFDLAERCGIRLGYLRGTLTVVPHDCQIPDGDFDFVAVMGKSARERLASLGMEADITSASLERAILRAISGNSVLLVCSRSMLGVVEREARNFPVRLKVADGSEVEGGAKSGQLLADRGG</sequence>
<dbReference type="NCBIfam" id="TIGR01166">
    <property type="entry name" value="cbiO"/>
    <property type="match status" value="1"/>
</dbReference>
<accession>A0A0F7IFK3</accession>
<feature type="domain" description="ABC transporter" evidence="11">
    <location>
        <begin position="2"/>
        <end position="233"/>
    </location>
</feature>
<dbReference type="InterPro" id="IPR015856">
    <property type="entry name" value="ABC_transpr_CbiO/EcfA_su"/>
</dbReference>
<dbReference type="EMBL" id="CP011267">
    <property type="protein sequence ID" value="AKG91280.1"/>
    <property type="molecule type" value="Genomic_DNA"/>
</dbReference>
<dbReference type="InterPro" id="IPR050095">
    <property type="entry name" value="ECF_ABC_transporter_ATP-bd"/>
</dbReference>
<protein>
    <recommendedName>
        <fullName evidence="10">ABC transporter ATP-binding protein</fullName>
    </recommendedName>
</protein>
<dbReference type="FunCoup" id="A0A0F7IFK3">
    <property type="interactions" value="50"/>
</dbReference>